<accession>A0A2N3KEG3</accession>
<proteinExistence type="inferred from homology"/>
<comment type="caution">
    <text evidence="6">The sequence shown here is derived from an EMBL/GenBank/DDBJ whole genome shotgun (WGS) entry which is preliminary data.</text>
</comment>
<dbReference type="GO" id="GO:0003700">
    <property type="term" value="F:DNA-binding transcription factor activity"/>
    <property type="evidence" value="ECO:0007669"/>
    <property type="project" value="InterPro"/>
</dbReference>
<feature type="domain" description="HTH lysR-type" evidence="5">
    <location>
        <begin position="7"/>
        <end position="64"/>
    </location>
</feature>
<organism evidence="6 7">
    <name type="scientific">Thalassospira marina</name>
    <dbReference type="NCBI Taxonomy" id="2048283"/>
    <lineage>
        <taxon>Bacteria</taxon>
        <taxon>Pseudomonadati</taxon>
        <taxon>Pseudomonadota</taxon>
        <taxon>Alphaproteobacteria</taxon>
        <taxon>Rhodospirillales</taxon>
        <taxon>Thalassospiraceae</taxon>
        <taxon>Thalassospira</taxon>
    </lineage>
</organism>
<keyword evidence="3" id="KW-0238">DNA-binding</keyword>
<name>A0A2N3KEG3_9PROT</name>
<evidence type="ECO:0000256" key="4">
    <source>
        <dbReference type="ARBA" id="ARBA00023163"/>
    </source>
</evidence>
<dbReference type="Proteomes" id="UP000233597">
    <property type="component" value="Unassembled WGS sequence"/>
</dbReference>
<dbReference type="GO" id="GO:0043565">
    <property type="term" value="F:sequence-specific DNA binding"/>
    <property type="evidence" value="ECO:0007669"/>
    <property type="project" value="TreeGrafter"/>
</dbReference>
<protein>
    <submittedName>
        <fullName evidence="6">LysR family transcriptional regulator</fullName>
    </submittedName>
</protein>
<dbReference type="InterPro" id="IPR036390">
    <property type="entry name" value="WH_DNA-bd_sf"/>
</dbReference>
<dbReference type="PANTHER" id="PTHR30537:SF3">
    <property type="entry name" value="TRANSCRIPTIONAL REGULATORY PROTEIN"/>
    <property type="match status" value="1"/>
</dbReference>
<dbReference type="Pfam" id="PF00126">
    <property type="entry name" value="HTH_1"/>
    <property type="match status" value="1"/>
</dbReference>
<dbReference type="Gene3D" id="3.40.190.290">
    <property type="match status" value="1"/>
</dbReference>
<dbReference type="OrthoDB" id="7333438at2"/>
<evidence type="ECO:0000256" key="2">
    <source>
        <dbReference type="ARBA" id="ARBA00023015"/>
    </source>
</evidence>
<dbReference type="AlphaFoldDB" id="A0A2N3KEG3"/>
<keyword evidence="4" id="KW-0804">Transcription</keyword>
<dbReference type="PANTHER" id="PTHR30537">
    <property type="entry name" value="HTH-TYPE TRANSCRIPTIONAL REGULATOR"/>
    <property type="match status" value="1"/>
</dbReference>
<sequence length="288" mass="31806">MGENAQMNWEDFRYFLTLAETGSFSGAARKLGVDHSTVARRVTALEADTGLRLIDRLPKAVMLTQEGQLLAGRGQGALEAMFAVERAAAGSMTGVSVPLCISAPPSLARHVIAPRLLAFRQQHPDIEVILQGQTQSADLNRRQADIAIRLSRPRKSSVITRKLADMPMAFYGAVDYRKAEADWDLISWDESSADIPQYRWLEDRLAGRSVVLRSNDMDVQAAGARAGVGVTLLPCFLGDADPQLRKLKGREDFPTREIWMLVHADLRHAPRVRNGMDFLISTIRSLAA</sequence>
<dbReference type="InterPro" id="IPR005119">
    <property type="entry name" value="LysR_subst-bd"/>
</dbReference>
<dbReference type="SUPFAM" id="SSF46785">
    <property type="entry name" value="Winged helix' DNA-binding domain"/>
    <property type="match status" value="1"/>
</dbReference>
<evidence type="ECO:0000313" key="6">
    <source>
        <dbReference type="EMBL" id="PKR48967.1"/>
    </source>
</evidence>
<dbReference type="GO" id="GO:0006351">
    <property type="term" value="P:DNA-templated transcription"/>
    <property type="evidence" value="ECO:0007669"/>
    <property type="project" value="TreeGrafter"/>
</dbReference>
<evidence type="ECO:0000259" key="5">
    <source>
        <dbReference type="PROSITE" id="PS50931"/>
    </source>
</evidence>
<dbReference type="SUPFAM" id="SSF53850">
    <property type="entry name" value="Periplasmic binding protein-like II"/>
    <property type="match status" value="1"/>
</dbReference>
<dbReference type="PROSITE" id="PS50931">
    <property type="entry name" value="HTH_LYSR"/>
    <property type="match status" value="1"/>
</dbReference>
<dbReference type="InterPro" id="IPR036388">
    <property type="entry name" value="WH-like_DNA-bd_sf"/>
</dbReference>
<comment type="similarity">
    <text evidence="1">Belongs to the LysR transcriptional regulatory family.</text>
</comment>
<dbReference type="InterPro" id="IPR000847">
    <property type="entry name" value="LysR_HTH_N"/>
</dbReference>
<dbReference type="Gene3D" id="1.10.10.10">
    <property type="entry name" value="Winged helix-like DNA-binding domain superfamily/Winged helix DNA-binding domain"/>
    <property type="match status" value="1"/>
</dbReference>
<evidence type="ECO:0000256" key="1">
    <source>
        <dbReference type="ARBA" id="ARBA00009437"/>
    </source>
</evidence>
<dbReference type="Pfam" id="PF03466">
    <property type="entry name" value="LysR_substrate"/>
    <property type="match status" value="1"/>
</dbReference>
<keyword evidence="2" id="KW-0805">Transcription regulation</keyword>
<gene>
    <name evidence="6" type="ORF">COO20_23755</name>
</gene>
<dbReference type="InterPro" id="IPR058163">
    <property type="entry name" value="LysR-type_TF_proteobact-type"/>
</dbReference>
<reference evidence="6 7" key="1">
    <citation type="submission" date="2017-09" db="EMBL/GenBank/DDBJ databases">
        <title>Biodiversity and function of Thalassospira species in the particle-attached aromatic-hydrocarbon-degrading consortia from the surface seawater of the South China Sea.</title>
        <authorList>
            <person name="Dong C."/>
            <person name="Liu R."/>
            <person name="Shao Z."/>
        </authorList>
    </citation>
    <scope>NUCLEOTIDE SEQUENCE [LARGE SCALE GENOMIC DNA]</scope>
    <source>
        <strain evidence="6 7">CSC1P2</strain>
    </source>
</reference>
<evidence type="ECO:0000256" key="3">
    <source>
        <dbReference type="ARBA" id="ARBA00023125"/>
    </source>
</evidence>
<evidence type="ECO:0000313" key="7">
    <source>
        <dbReference type="Proteomes" id="UP000233597"/>
    </source>
</evidence>
<dbReference type="EMBL" id="NWTK01000021">
    <property type="protein sequence ID" value="PKR48967.1"/>
    <property type="molecule type" value="Genomic_DNA"/>
</dbReference>